<feature type="transmembrane region" description="Helical" evidence="1">
    <location>
        <begin position="15"/>
        <end position="35"/>
    </location>
</feature>
<dbReference type="HOGENOM" id="CLU_2753239_0_0_6"/>
<evidence type="ECO:0000313" key="3">
    <source>
        <dbReference type="Proteomes" id="UP000009144"/>
    </source>
</evidence>
<dbReference type="RefSeq" id="WP_014705932.1">
    <property type="nucleotide sequence ID" value="NC_017857.3"/>
</dbReference>
<keyword evidence="1" id="KW-0472">Membrane</keyword>
<proteinExistence type="predicted"/>
<accession>I1XGN8</accession>
<reference evidence="2 3" key="1">
    <citation type="journal article" date="2012" name="J. Bacteriol.">
        <title>Complete genome sequences of Methylophaga sp. strain JAM1 and Methylophaga sp. strain JAM7.</title>
        <authorList>
            <person name="Villeneuve C."/>
            <person name="Martineau C."/>
            <person name="Mauffrey F."/>
            <person name="Villemur R."/>
        </authorList>
    </citation>
    <scope>NUCLEOTIDE SEQUENCE [LARGE SCALE GENOMIC DNA]</scope>
    <source>
        <strain evidence="2 3">JAM1</strain>
    </source>
</reference>
<organism evidence="2 3">
    <name type="scientific">Methylophaga nitratireducenticrescens</name>
    <dbReference type="NCBI Taxonomy" id="754476"/>
    <lineage>
        <taxon>Bacteria</taxon>
        <taxon>Pseudomonadati</taxon>
        <taxon>Pseudomonadota</taxon>
        <taxon>Gammaproteobacteria</taxon>
        <taxon>Thiotrichales</taxon>
        <taxon>Piscirickettsiaceae</taxon>
        <taxon>Methylophaga</taxon>
    </lineage>
</organism>
<gene>
    <name evidence="2" type="ordered locus">Q7A_711</name>
</gene>
<dbReference type="EMBL" id="CP003390">
    <property type="protein sequence ID" value="AFI83557.1"/>
    <property type="molecule type" value="Genomic_DNA"/>
</dbReference>
<evidence type="ECO:0000256" key="1">
    <source>
        <dbReference type="SAM" id="Phobius"/>
    </source>
</evidence>
<evidence type="ECO:0000313" key="2">
    <source>
        <dbReference type="EMBL" id="AFI83557.1"/>
    </source>
</evidence>
<dbReference type="KEGG" id="mej:Q7A_711"/>
<keyword evidence="1" id="KW-0812">Transmembrane</keyword>
<dbReference type="AlphaFoldDB" id="I1XGN8"/>
<reference evidence="2 3" key="2">
    <citation type="journal article" date="2013" name="Int. J. Syst. Evol. Microbiol.">
        <title>Methylophaga nitratireducenticrescens sp. nov. and Methylophaga frappieri sp. nov., isolated from the biofilm of the methanol-fed denitrification system treating the seawater at the Montreal Biodome.</title>
        <authorList>
            <person name="Villeneuve C."/>
            <person name="Martineau C."/>
            <person name="Mauffrey F."/>
            <person name="Villemur R."/>
        </authorList>
    </citation>
    <scope>NUCLEOTIDE SEQUENCE [LARGE SCALE GENOMIC DNA]</scope>
    <source>
        <strain evidence="2 3">JAM1</strain>
    </source>
</reference>
<dbReference type="Proteomes" id="UP000009144">
    <property type="component" value="Chromosome"/>
</dbReference>
<keyword evidence="1" id="KW-1133">Transmembrane helix</keyword>
<name>I1XGN8_METNJ</name>
<keyword evidence="3" id="KW-1185">Reference proteome</keyword>
<sequence>MAIFVPLVPNVKTHFVYGLAMICIGFGLMGLYAFWVEWKEHQKRRNTYYIEPFKKRLEKYQKRHQFNRKG</sequence>
<dbReference type="PATRIC" id="fig|754476.3.peg.701"/>
<protein>
    <submittedName>
        <fullName evidence="2">Uncharacterized protein</fullName>
    </submittedName>
</protein>